<evidence type="ECO:0000313" key="2">
    <source>
        <dbReference type="Proteomes" id="UP000091857"/>
    </source>
</evidence>
<reference evidence="2" key="1">
    <citation type="journal article" date="2016" name="Nat. Biotechnol.">
        <title>Sequencing wild and cultivated cassava and related species reveals extensive interspecific hybridization and genetic diversity.</title>
        <authorList>
            <person name="Bredeson J.V."/>
            <person name="Lyons J.B."/>
            <person name="Prochnik S.E."/>
            <person name="Wu G.A."/>
            <person name="Ha C.M."/>
            <person name="Edsinger-Gonzales E."/>
            <person name="Grimwood J."/>
            <person name="Schmutz J."/>
            <person name="Rabbi I.Y."/>
            <person name="Egesi C."/>
            <person name="Nauluvula P."/>
            <person name="Lebot V."/>
            <person name="Ndunguru J."/>
            <person name="Mkamilo G."/>
            <person name="Bart R.S."/>
            <person name="Setter T.L."/>
            <person name="Gleadow R.M."/>
            <person name="Kulakow P."/>
            <person name="Ferguson M.E."/>
            <person name="Rounsley S."/>
            <person name="Rokhsar D.S."/>
        </authorList>
    </citation>
    <scope>NUCLEOTIDE SEQUENCE [LARGE SCALE GENOMIC DNA]</scope>
    <source>
        <strain evidence="2">cv. AM560-2</strain>
    </source>
</reference>
<keyword evidence="2" id="KW-1185">Reference proteome</keyword>
<comment type="caution">
    <text evidence="1">The sequence shown here is derived from an EMBL/GenBank/DDBJ whole genome shotgun (WGS) entry which is preliminary data.</text>
</comment>
<organism evidence="1 2">
    <name type="scientific">Manihot esculenta</name>
    <name type="common">Cassava</name>
    <name type="synonym">Jatropha manihot</name>
    <dbReference type="NCBI Taxonomy" id="3983"/>
    <lineage>
        <taxon>Eukaryota</taxon>
        <taxon>Viridiplantae</taxon>
        <taxon>Streptophyta</taxon>
        <taxon>Embryophyta</taxon>
        <taxon>Tracheophyta</taxon>
        <taxon>Spermatophyta</taxon>
        <taxon>Magnoliopsida</taxon>
        <taxon>eudicotyledons</taxon>
        <taxon>Gunneridae</taxon>
        <taxon>Pentapetalae</taxon>
        <taxon>rosids</taxon>
        <taxon>fabids</taxon>
        <taxon>Malpighiales</taxon>
        <taxon>Euphorbiaceae</taxon>
        <taxon>Crotonoideae</taxon>
        <taxon>Manihoteae</taxon>
        <taxon>Manihot</taxon>
    </lineage>
</organism>
<name>A0ACB7G864_MANES</name>
<protein>
    <submittedName>
        <fullName evidence="1">Uncharacterized protein</fullName>
    </submittedName>
</protein>
<proteinExistence type="predicted"/>
<accession>A0ACB7G864</accession>
<dbReference type="EMBL" id="CM004403">
    <property type="protein sequence ID" value="KAG8634916.1"/>
    <property type="molecule type" value="Genomic_DNA"/>
</dbReference>
<evidence type="ECO:0000313" key="1">
    <source>
        <dbReference type="EMBL" id="KAG8634916.1"/>
    </source>
</evidence>
<dbReference type="Proteomes" id="UP000091857">
    <property type="component" value="Chromosome 17"/>
</dbReference>
<gene>
    <name evidence="1" type="ORF">MANES_17G104600v8</name>
</gene>
<sequence>METRSDNKYRLRVKNLINTHVDSKDIENFMSLDLSASTTGCIFKVPDIPRSQNQNAYVPIAFSIGPWHYSNPNLRANDKLKTLYLRDLISKDRNPKATLMELSNSEMYILELSRKVQECYSSPVDQEYDGCDLLVDGCFIIEFLRKFQDKSRRDPDDPVFSYMLQFLYHDLMLLENQIPWFVLEDIFHRTCGNNEKPLIWYVSAFLKQIFPIAFVPTEGNLPSLQPKHILDLLRLWLVSPIEEEKGKNTVLQIDDIVTNGGWKPIPPASFLRKAGVKIKRKLMADSILQVTFRNGYLEIPPLEFRQGTEDVFQNLICLEQCLTKCPHGITSYVTLLGCLINTPMDFNLLCEAGIFDNWMNPEDVINFFNKAIYRGAYVKDYYYLELSEQVIEYCNRKWPRLRAIYRNEFTTPWAIISQEN</sequence>